<evidence type="ECO:0000259" key="7">
    <source>
        <dbReference type="Pfam" id="PF01137"/>
    </source>
</evidence>
<reference evidence="9" key="1">
    <citation type="submission" date="2019-11" db="EMBL/GenBank/DDBJ databases">
        <title>Microbial mats filling the niche in hypersaline microbial mats.</title>
        <authorList>
            <person name="Wong H.L."/>
            <person name="Macleod F.I."/>
            <person name="White R.A. III"/>
            <person name="Burns B.P."/>
        </authorList>
    </citation>
    <scope>NUCLEOTIDE SEQUENCE</scope>
    <source>
        <strain evidence="9">Rbin_158</strain>
    </source>
</reference>
<dbReference type="GO" id="GO:0005737">
    <property type="term" value="C:cytoplasm"/>
    <property type="evidence" value="ECO:0007669"/>
    <property type="project" value="UniProtKB-SubCell"/>
</dbReference>
<dbReference type="PIRSF" id="PIRSF005378">
    <property type="entry name" value="RNA3'_term_phos_cycl_euk"/>
    <property type="match status" value="1"/>
</dbReference>
<evidence type="ECO:0000313" key="10">
    <source>
        <dbReference type="Proteomes" id="UP000649604"/>
    </source>
</evidence>
<comment type="subcellular location">
    <subcellularLocation>
        <location evidence="5">Cytoplasm</location>
    </subcellularLocation>
</comment>
<dbReference type="NCBIfam" id="TIGR03399">
    <property type="entry name" value="RNA_3prim_cycl"/>
    <property type="match status" value="1"/>
</dbReference>
<gene>
    <name evidence="5" type="primary">rtcA</name>
    <name evidence="9" type="ORF">GF339_01945</name>
</gene>
<proteinExistence type="inferred from homology"/>
<dbReference type="Pfam" id="PF01137">
    <property type="entry name" value="RTC"/>
    <property type="match status" value="1"/>
</dbReference>
<evidence type="ECO:0000313" key="9">
    <source>
        <dbReference type="EMBL" id="MBD3323313.1"/>
    </source>
</evidence>
<dbReference type="EC" id="6.5.1.4" evidence="5 6"/>
<dbReference type="PANTHER" id="PTHR11096">
    <property type="entry name" value="RNA 3' TERMINAL PHOSPHATE CYCLASE"/>
    <property type="match status" value="1"/>
</dbReference>
<keyword evidence="3 5" id="KW-0547">Nucleotide-binding</keyword>
<sequence length="343" mass="37159">MICIDGAFGEGGGQILRTSLALSLVTGNPFRIEHIRANRKKPGLRRQHLTAVDAAAHIGCAEVRGNTLDSQTLEFTPNAVNAGNYHFAVGTAGSCTLVLQTVLPALLTAEGRSHLVLEGGTHNPHAPTFEVLDLAFVPLLRRMGAGITAVLERPGFYPAGSGKCAVTIEPTGNLSRFDLLERGKIKRQEATAVVSKLPSHIAERELAVIQRELGWDRRHLHVQEVQNPRGPGNVLTCILESAHMTEVFTGFGERGVSAETVARRTVAEIREYLEADVPIGKHLADQILLPLALAGEGSFRTLAPTQHTVTNIAMIKKFLDLDIAVNQCDAKCWEIRIGNENRS</sequence>
<dbReference type="GO" id="GO:0003963">
    <property type="term" value="F:RNA-3'-phosphate cyclase activity"/>
    <property type="evidence" value="ECO:0007669"/>
    <property type="project" value="UniProtKB-UniRule"/>
</dbReference>
<dbReference type="NCBIfam" id="NF003246">
    <property type="entry name" value="PRK04204.1-2"/>
    <property type="match status" value="1"/>
</dbReference>
<dbReference type="InterPro" id="IPR036553">
    <property type="entry name" value="RPTC_insert"/>
</dbReference>
<dbReference type="PANTHER" id="PTHR11096:SF0">
    <property type="entry name" value="RNA 3'-TERMINAL PHOSPHATE CYCLASE"/>
    <property type="match status" value="1"/>
</dbReference>
<feature type="domain" description="RNA 3'-terminal phosphate cyclase" evidence="7">
    <location>
        <begin position="9"/>
        <end position="324"/>
    </location>
</feature>
<organism evidence="9 10">
    <name type="scientific">candidate division KSB3 bacterium</name>
    <dbReference type="NCBI Taxonomy" id="2044937"/>
    <lineage>
        <taxon>Bacteria</taxon>
        <taxon>candidate division KSB3</taxon>
    </lineage>
</organism>
<dbReference type="HAMAP" id="MF_00200">
    <property type="entry name" value="RTC"/>
    <property type="match status" value="1"/>
</dbReference>
<dbReference type="Proteomes" id="UP000649604">
    <property type="component" value="Unassembled WGS sequence"/>
</dbReference>
<evidence type="ECO:0000256" key="3">
    <source>
        <dbReference type="ARBA" id="ARBA00022741"/>
    </source>
</evidence>
<comment type="catalytic activity">
    <reaction evidence="4 5">
        <text>a 3'-end 3'-phospho-ribonucleotide-RNA + ATP = a 3'-end 2',3'-cyclophospho-ribonucleotide-RNA + AMP + diphosphate</text>
        <dbReference type="Rhea" id="RHEA:23976"/>
        <dbReference type="Rhea" id="RHEA-COMP:10463"/>
        <dbReference type="Rhea" id="RHEA-COMP:10464"/>
        <dbReference type="ChEBI" id="CHEBI:30616"/>
        <dbReference type="ChEBI" id="CHEBI:33019"/>
        <dbReference type="ChEBI" id="CHEBI:83062"/>
        <dbReference type="ChEBI" id="CHEBI:83064"/>
        <dbReference type="ChEBI" id="CHEBI:456215"/>
        <dbReference type="EC" id="6.5.1.4"/>
    </reaction>
</comment>
<dbReference type="InterPro" id="IPR013792">
    <property type="entry name" value="RNA3'P_cycl/enolpyr_Trfase_a/b"/>
</dbReference>
<dbReference type="InterPro" id="IPR037136">
    <property type="entry name" value="RNA3'_phos_cyclase_dom_sf"/>
</dbReference>
<dbReference type="AlphaFoldDB" id="A0A9D5JS82"/>
<feature type="active site" description="Tele-AMP-histidine intermediate" evidence="5">
    <location>
        <position position="307"/>
    </location>
</feature>
<evidence type="ECO:0000256" key="6">
    <source>
        <dbReference type="NCBIfam" id="TIGR03399"/>
    </source>
</evidence>
<dbReference type="InterPro" id="IPR017770">
    <property type="entry name" value="RNA3'_term_phos_cyc_type_1"/>
</dbReference>
<dbReference type="Gene3D" id="3.65.10.20">
    <property type="entry name" value="RNA 3'-terminal phosphate cyclase domain"/>
    <property type="match status" value="1"/>
</dbReference>
<keyword evidence="5" id="KW-0963">Cytoplasm</keyword>
<dbReference type="SUPFAM" id="SSF55205">
    <property type="entry name" value="EPT/RTPC-like"/>
    <property type="match status" value="2"/>
</dbReference>
<evidence type="ECO:0000256" key="4">
    <source>
        <dbReference type="ARBA" id="ARBA00024481"/>
    </source>
</evidence>
<evidence type="ECO:0000256" key="5">
    <source>
        <dbReference type="HAMAP-Rule" id="MF_00200"/>
    </source>
</evidence>
<comment type="similarity">
    <text evidence="1 5">Belongs to the RNA 3'-terminal cyclase family. Type 1 subfamily.</text>
</comment>
<dbReference type="GO" id="GO:0006396">
    <property type="term" value="P:RNA processing"/>
    <property type="evidence" value="ECO:0007669"/>
    <property type="project" value="UniProtKB-UniRule"/>
</dbReference>
<dbReference type="InterPro" id="IPR000228">
    <property type="entry name" value="RNA3'_term_phos_cyc"/>
</dbReference>
<evidence type="ECO:0000259" key="8">
    <source>
        <dbReference type="Pfam" id="PF05189"/>
    </source>
</evidence>
<comment type="caution">
    <text evidence="9">The sequence shown here is derived from an EMBL/GenBank/DDBJ whole genome shotgun (WGS) entry which is preliminary data.</text>
</comment>
<feature type="binding site" evidence="5">
    <location>
        <position position="100"/>
    </location>
    <ligand>
        <name>ATP</name>
        <dbReference type="ChEBI" id="CHEBI:30616"/>
    </ligand>
</feature>
<evidence type="ECO:0000256" key="2">
    <source>
        <dbReference type="ARBA" id="ARBA00022598"/>
    </source>
</evidence>
<name>A0A9D5JS82_9BACT</name>
<dbReference type="Gene3D" id="3.30.360.20">
    <property type="entry name" value="RNA 3'-terminal phosphate cyclase, insert domain"/>
    <property type="match status" value="1"/>
</dbReference>
<evidence type="ECO:0000256" key="1">
    <source>
        <dbReference type="ARBA" id="ARBA00009206"/>
    </source>
</evidence>
<dbReference type="Pfam" id="PF05189">
    <property type="entry name" value="RTC_insert"/>
    <property type="match status" value="1"/>
</dbReference>
<dbReference type="GO" id="GO:0005524">
    <property type="term" value="F:ATP binding"/>
    <property type="evidence" value="ECO:0007669"/>
    <property type="project" value="UniProtKB-KW"/>
</dbReference>
<dbReference type="EMBL" id="WJJP01000054">
    <property type="protein sequence ID" value="MBD3323313.1"/>
    <property type="molecule type" value="Genomic_DNA"/>
</dbReference>
<feature type="binding site" evidence="5">
    <location>
        <begin position="282"/>
        <end position="286"/>
    </location>
    <ligand>
        <name>ATP</name>
        <dbReference type="ChEBI" id="CHEBI:30616"/>
    </ligand>
</feature>
<dbReference type="InterPro" id="IPR013791">
    <property type="entry name" value="RNA3'-term_phos_cycl_insert"/>
</dbReference>
<keyword evidence="5" id="KW-0067">ATP-binding</keyword>
<accession>A0A9D5JS82</accession>
<feature type="domain" description="RNA 3'-terminal phosphate cyclase insert" evidence="8">
    <location>
        <begin position="180"/>
        <end position="274"/>
    </location>
</feature>
<dbReference type="InterPro" id="IPR023797">
    <property type="entry name" value="RNA3'_phos_cyclase_dom"/>
</dbReference>
<keyword evidence="2 5" id="KW-0436">Ligase</keyword>
<protein>
    <recommendedName>
        <fullName evidence="5 6">RNA 3'-terminal phosphate cyclase</fullName>
        <shortName evidence="5">RNA cyclase</shortName>
        <shortName evidence="5">RNA-3'-phosphate cyclase</shortName>
        <ecNumber evidence="5 6">6.5.1.4</ecNumber>
    </recommendedName>
</protein>
<dbReference type="SUPFAM" id="SSF52913">
    <property type="entry name" value="RNA 3'-terminal phosphate cyclase, RPTC, insert domain"/>
    <property type="match status" value="1"/>
</dbReference>
<comment type="function">
    <text evidence="5">Catalyzes the conversion of 3'-phosphate to a 2',3'-cyclic phosphodiester at the end of RNA. The mechanism of action of the enzyme occurs in 3 steps: (A) adenylation of the enzyme by ATP; (B) transfer of adenylate to an RNA-N3'P to produce RNA-N3'PP5'A; (C) and attack of the adjacent 2'-hydroxyl on the 3'-phosphorus in the diester linkage to produce the cyclic end product. The biological role of this enzyme is unknown but it is likely to function in some aspects of cellular RNA processing.</text>
</comment>